<feature type="region of interest" description="Disordered" evidence="1">
    <location>
        <begin position="138"/>
        <end position="163"/>
    </location>
</feature>
<comment type="caution">
    <text evidence="4">The sequence shown here is derived from an EMBL/GenBank/DDBJ whole genome shotgun (WGS) entry which is preliminary data.</text>
</comment>
<accession>A0A4Q1D0Z0</accession>
<evidence type="ECO:0000313" key="5">
    <source>
        <dbReference type="Proteomes" id="UP000290545"/>
    </source>
</evidence>
<feature type="compositionally biased region" description="Polar residues" evidence="1">
    <location>
        <begin position="138"/>
        <end position="152"/>
    </location>
</feature>
<gene>
    <name evidence="4" type="ORF">ESB13_23415</name>
</gene>
<protein>
    <recommendedName>
        <fullName evidence="3">Outer membrane protein beta-barrel domain-containing protein</fullName>
    </recommendedName>
</protein>
<reference evidence="4 5" key="1">
    <citation type="submission" date="2019-01" db="EMBL/GenBank/DDBJ databases">
        <title>Filimonas sp. strain TTM-71.</title>
        <authorList>
            <person name="Chen W.-M."/>
        </authorList>
    </citation>
    <scope>NUCLEOTIDE SEQUENCE [LARGE SCALE GENOMIC DNA]</scope>
    <source>
        <strain evidence="4 5">TTM-71</strain>
    </source>
</reference>
<sequence>MTDHHLFDDFVRAKLADHKAPVPGGLWDKIEAATAAEKKRKTGWARIPAAYRAAALLILCAGASALVFWPRPESGSVKPGMTQNETAGVKVGPHHSSAADNLHLSTPEGNNTAPAPDGAVVAGSDNNAIAPGIATENKAGSANTVSVPSSNKPAAGSSAGKRARVATNAAPYAGRPGSAGQIANGNEGINKQNSTIAAAGSRRDNAATGLQRGNAAADLRRDNAATGLRRGNAAADLRRGNAATGLQRGNAAADLQHGNAATGLQRGNAANMHTGGSYNVLNSGSAIEETQAVPTAFNFLPAEMISLKRLSLGSSNSLRQLLDSRSAMMPVIRCPSVRNSIPTDLYLEAYVSPDMPLKQTSANYGGSTYLERKDSSQRLQTSFTAGVRISKGLTENIFLKTGLQYTQINEHFNYRQENERKQVTVITTHTITRPQGDTVLRDTSSYEQIGYLQKRTHNKYKSIDIPVLFSYEWGNDQWRFAANVGAIVNLHSWYAGELLDTSFQAVSIKKDNNEVYKSNIGLGLYAGFSIIKPVAERMDLFAEPYFRYNLSDMTKPGQSFNQRLHNAGLSLGIRYRLNGGQRF</sequence>
<feature type="transmembrane region" description="Helical" evidence="2">
    <location>
        <begin position="49"/>
        <end position="69"/>
    </location>
</feature>
<keyword evidence="5" id="KW-1185">Reference proteome</keyword>
<evidence type="ECO:0000313" key="4">
    <source>
        <dbReference type="EMBL" id="RXK80586.1"/>
    </source>
</evidence>
<keyword evidence="2" id="KW-1133">Transmembrane helix</keyword>
<organism evidence="4 5">
    <name type="scientific">Filimonas effusa</name>
    <dbReference type="NCBI Taxonomy" id="2508721"/>
    <lineage>
        <taxon>Bacteria</taxon>
        <taxon>Pseudomonadati</taxon>
        <taxon>Bacteroidota</taxon>
        <taxon>Chitinophagia</taxon>
        <taxon>Chitinophagales</taxon>
        <taxon>Chitinophagaceae</taxon>
        <taxon>Filimonas</taxon>
    </lineage>
</organism>
<evidence type="ECO:0000256" key="2">
    <source>
        <dbReference type="SAM" id="Phobius"/>
    </source>
</evidence>
<feature type="region of interest" description="Disordered" evidence="1">
    <location>
        <begin position="198"/>
        <end position="224"/>
    </location>
</feature>
<dbReference type="Proteomes" id="UP000290545">
    <property type="component" value="Unassembled WGS sequence"/>
</dbReference>
<evidence type="ECO:0000256" key="1">
    <source>
        <dbReference type="SAM" id="MobiDB-lite"/>
    </source>
</evidence>
<feature type="region of interest" description="Disordered" evidence="1">
    <location>
        <begin position="105"/>
        <end position="124"/>
    </location>
</feature>
<dbReference type="InterPro" id="IPR025665">
    <property type="entry name" value="Beta-barrel_OMP_2"/>
</dbReference>
<dbReference type="Pfam" id="PF13568">
    <property type="entry name" value="OMP_b-brl_2"/>
    <property type="match status" value="1"/>
</dbReference>
<dbReference type="AlphaFoldDB" id="A0A4Q1D0Z0"/>
<dbReference type="RefSeq" id="WP_129006493.1">
    <property type="nucleotide sequence ID" value="NZ_SDHZ01000006.1"/>
</dbReference>
<name>A0A4Q1D0Z0_9BACT</name>
<keyword evidence="2" id="KW-0472">Membrane</keyword>
<keyword evidence="2" id="KW-0812">Transmembrane</keyword>
<evidence type="ECO:0000259" key="3">
    <source>
        <dbReference type="Pfam" id="PF13568"/>
    </source>
</evidence>
<dbReference type="OrthoDB" id="619917at2"/>
<proteinExistence type="predicted"/>
<feature type="domain" description="Outer membrane protein beta-barrel" evidence="3">
    <location>
        <begin position="372"/>
        <end position="554"/>
    </location>
</feature>
<dbReference type="EMBL" id="SDHZ01000006">
    <property type="protein sequence ID" value="RXK80586.1"/>
    <property type="molecule type" value="Genomic_DNA"/>
</dbReference>